<sequence>MSPRCCNSTAAWWWKRFELRSPVLDDKDHAHHLDGWFGFVTGTKPRHVTLDFSPLSKHRNVASPIKYSNQLVGNVGSSSSSSCWSTAGRIVSLLLGYVCLELPPVSDGFKTLKKLELKFVFDLGGLTPFIANCPALEWLSISKSSIPHLVIPHQAACLRHLRLERAGMQSIHLNPTSLTTFDYFGSASVRIKTNSALKLSQANVLFYWRLDIVDYFWDQLSCWLAPVHRLVLAFSMDTKMDSFDIRPLYLKTPDCIHRRAHHHLKTVQMTGVLGLSGQLELAKYILLSAEALESRTLNLARNRILQLLKSDYTYFTELEKFAKKYLDPQGVYHCVLKIVGLNSTCQ</sequence>
<dbReference type="InterPro" id="IPR032675">
    <property type="entry name" value="LRR_dom_sf"/>
</dbReference>
<evidence type="ECO:0000313" key="3">
    <source>
        <dbReference type="EMBL" id="RLN17750.1"/>
    </source>
</evidence>
<dbReference type="Pfam" id="PF23622">
    <property type="entry name" value="LRR_At1g61320_AtMIF1"/>
    <property type="match status" value="1"/>
</dbReference>
<dbReference type="InterPro" id="IPR006566">
    <property type="entry name" value="FBD"/>
</dbReference>
<keyword evidence="4" id="KW-1185">Reference proteome</keyword>
<proteinExistence type="predicted"/>
<dbReference type="InterPro" id="IPR053772">
    <property type="entry name" value="At1g61320/At1g61330-like"/>
</dbReference>
<dbReference type="SUPFAM" id="SSF52058">
    <property type="entry name" value="L domain-like"/>
    <property type="match status" value="1"/>
</dbReference>
<dbReference type="EMBL" id="PQIB02000005">
    <property type="protein sequence ID" value="RLN17750.1"/>
    <property type="molecule type" value="Genomic_DNA"/>
</dbReference>
<evidence type="ECO:0000259" key="2">
    <source>
        <dbReference type="Pfam" id="PF23622"/>
    </source>
</evidence>
<name>A0A3L6S9R7_PANMI</name>
<reference evidence="4" key="1">
    <citation type="journal article" date="2019" name="Nat. Commun.">
        <title>The genome of broomcorn millet.</title>
        <authorList>
            <person name="Zou C."/>
            <person name="Miki D."/>
            <person name="Li D."/>
            <person name="Tang Q."/>
            <person name="Xiao L."/>
            <person name="Rajput S."/>
            <person name="Deng P."/>
            <person name="Jia W."/>
            <person name="Huang R."/>
            <person name="Zhang M."/>
            <person name="Sun Y."/>
            <person name="Hu J."/>
            <person name="Fu X."/>
            <person name="Schnable P.S."/>
            <person name="Li F."/>
            <person name="Zhang H."/>
            <person name="Feng B."/>
            <person name="Zhu X."/>
            <person name="Liu R."/>
            <person name="Schnable J.C."/>
            <person name="Zhu J.-K."/>
            <person name="Zhang H."/>
        </authorList>
    </citation>
    <scope>NUCLEOTIDE SEQUENCE [LARGE SCALE GENOMIC DNA]</scope>
</reference>
<dbReference type="Pfam" id="PF08387">
    <property type="entry name" value="FBD"/>
    <property type="match status" value="1"/>
</dbReference>
<dbReference type="PANTHER" id="PTHR34145">
    <property type="entry name" value="OS02G0105600 PROTEIN"/>
    <property type="match status" value="1"/>
</dbReference>
<evidence type="ECO:0000313" key="4">
    <source>
        <dbReference type="Proteomes" id="UP000275267"/>
    </source>
</evidence>
<evidence type="ECO:0000259" key="1">
    <source>
        <dbReference type="Pfam" id="PF08387"/>
    </source>
</evidence>
<feature type="domain" description="At1g61320/AtMIF1 LRR" evidence="2">
    <location>
        <begin position="92"/>
        <end position="235"/>
    </location>
</feature>
<feature type="domain" description="FBD" evidence="1">
    <location>
        <begin position="261"/>
        <end position="296"/>
    </location>
</feature>
<dbReference type="OrthoDB" id="690594at2759"/>
<dbReference type="InterPro" id="IPR055357">
    <property type="entry name" value="LRR_At1g61320_AtMIF1"/>
</dbReference>
<gene>
    <name evidence="3" type="ORF">C2845_PM02G39790</name>
</gene>
<accession>A0A3L6S9R7</accession>
<organism evidence="3 4">
    <name type="scientific">Panicum miliaceum</name>
    <name type="common">Proso millet</name>
    <name type="synonym">Broomcorn millet</name>
    <dbReference type="NCBI Taxonomy" id="4540"/>
    <lineage>
        <taxon>Eukaryota</taxon>
        <taxon>Viridiplantae</taxon>
        <taxon>Streptophyta</taxon>
        <taxon>Embryophyta</taxon>
        <taxon>Tracheophyta</taxon>
        <taxon>Spermatophyta</taxon>
        <taxon>Magnoliopsida</taxon>
        <taxon>Liliopsida</taxon>
        <taxon>Poales</taxon>
        <taxon>Poaceae</taxon>
        <taxon>PACMAD clade</taxon>
        <taxon>Panicoideae</taxon>
        <taxon>Panicodae</taxon>
        <taxon>Paniceae</taxon>
        <taxon>Panicinae</taxon>
        <taxon>Panicum</taxon>
        <taxon>Panicum sect. Panicum</taxon>
    </lineage>
</organism>
<dbReference type="Gene3D" id="3.80.10.10">
    <property type="entry name" value="Ribonuclease Inhibitor"/>
    <property type="match status" value="1"/>
</dbReference>
<dbReference type="PANTHER" id="PTHR34145:SF48">
    <property type="entry name" value="OS01G0553400 PROTEIN"/>
    <property type="match status" value="1"/>
</dbReference>
<dbReference type="Proteomes" id="UP000275267">
    <property type="component" value="Unassembled WGS sequence"/>
</dbReference>
<dbReference type="AlphaFoldDB" id="A0A3L6S9R7"/>
<comment type="caution">
    <text evidence="3">The sequence shown here is derived from an EMBL/GenBank/DDBJ whole genome shotgun (WGS) entry which is preliminary data.</text>
</comment>
<protein>
    <submittedName>
        <fullName evidence="3">Uncharacterized protein</fullName>
    </submittedName>
</protein>
<dbReference type="STRING" id="4540.A0A3L6S9R7"/>